<evidence type="ECO:0000256" key="5">
    <source>
        <dbReference type="SAM" id="Phobius"/>
    </source>
</evidence>
<feature type="transmembrane region" description="Helical" evidence="5">
    <location>
        <begin position="152"/>
        <end position="174"/>
    </location>
</feature>
<dbReference type="InterPro" id="IPR000537">
    <property type="entry name" value="UbiA_prenyltransferase"/>
</dbReference>
<gene>
    <name evidence="6" type="ORF">EDB95_1247</name>
</gene>
<evidence type="ECO:0000256" key="4">
    <source>
        <dbReference type="ARBA" id="ARBA00023136"/>
    </source>
</evidence>
<organism evidence="6 7">
    <name type="scientific">Dinghuibacter silviterrae</name>
    <dbReference type="NCBI Taxonomy" id="1539049"/>
    <lineage>
        <taxon>Bacteria</taxon>
        <taxon>Pseudomonadati</taxon>
        <taxon>Bacteroidota</taxon>
        <taxon>Chitinophagia</taxon>
        <taxon>Chitinophagales</taxon>
        <taxon>Chitinophagaceae</taxon>
        <taxon>Dinghuibacter</taxon>
    </lineage>
</organism>
<comment type="caution">
    <text evidence="6">The sequence shown here is derived from an EMBL/GenBank/DDBJ whole genome shotgun (WGS) entry which is preliminary data.</text>
</comment>
<protein>
    <submittedName>
        <fullName evidence="6">1,4-dihydroxy-2-naphthoate octaprenyltransferase</fullName>
    </submittedName>
</protein>
<dbReference type="EMBL" id="SODV01000001">
    <property type="protein sequence ID" value="TDX00228.1"/>
    <property type="molecule type" value="Genomic_DNA"/>
</dbReference>
<feature type="transmembrane region" description="Helical" evidence="5">
    <location>
        <begin position="126"/>
        <end position="146"/>
    </location>
</feature>
<comment type="subcellular location">
    <subcellularLocation>
        <location evidence="1">Membrane</location>
        <topology evidence="1">Multi-pass membrane protein</topology>
    </subcellularLocation>
</comment>
<keyword evidence="3 5" id="KW-1133">Transmembrane helix</keyword>
<keyword evidence="2 5" id="KW-0812">Transmembrane</keyword>
<feature type="transmembrane region" description="Helical" evidence="5">
    <location>
        <begin position="77"/>
        <end position="106"/>
    </location>
</feature>
<proteinExistence type="predicted"/>
<name>A0A4R8DR03_9BACT</name>
<feature type="transmembrane region" description="Helical" evidence="5">
    <location>
        <begin position="6"/>
        <end position="24"/>
    </location>
</feature>
<dbReference type="Proteomes" id="UP000294498">
    <property type="component" value="Unassembled WGS sequence"/>
</dbReference>
<keyword evidence="7" id="KW-1185">Reference proteome</keyword>
<dbReference type="GO" id="GO:0016020">
    <property type="term" value="C:membrane"/>
    <property type="evidence" value="ECO:0007669"/>
    <property type="project" value="UniProtKB-SubCell"/>
</dbReference>
<dbReference type="Pfam" id="PF01040">
    <property type="entry name" value="UbiA"/>
    <property type="match status" value="1"/>
</dbReference>
<feature type="transmembrane region" description="Helical" evidence="5">
    <location>
        <begin position="266"/>
        <end position="285"/>
    </location>
</feature>
<dbReference type="GO" id="GO:0016765">
    <property type="term" value="F:transferase activity, transferring alkyl or aryl (other than methyl) groups"/>
    <property type="evidence" value="ECO:0007669"/>
    <property type="project" value="InterPro"/>
</dbReference>
<feature type="transmembrane region" description="Helical" evidence="5">
    <location>
        <begin position="36"/>
        <end position="57"/>
    </location>
</feature>
<feature type="transmembrane region" description="Helical" evidence="5">
    <location>
        <begin position="225"/>
        <end position="246"/>
    </location>
</feature>
<feature type="transmembrane region" description="Helical" evidence="5">
    <location>
        <begin position="194"/>
        <end position="219"/>
    </location>
</feature>
<keyword evidence="4 5" id="KW-0472">Membrane</keyword>
<reference evidence="6 7" key="1">
    <citation type="submission" date="2019-03" db="EMBL/GenBank/DDBJ databases">
        <title>Genomic Encyclopedia of Type Strains, Phase IV (KMG-IV): sequencing the most valuable type-strain genomes for metagenomic binning, comparative biology and taxonomic classification.</title>
        <authorList>
            <person name="Goeker M."/>
        </authorList>
    </citation>
    <scope>NUCLEOTIDE SEQUENCE [LARGE SCALE GENOMIC DNA]</scope>
    <source>
        <strain evidence="6 7">DSM 100059</strain>
    </source>
</reference>
<dbReference type="RefSeq" id="WP_246073542.1">
    <property type="nucleotide sequence ID" value="NZ_SODV01000001.1"/>
</dbReference>
<accession>A0A4R8DR03</accession>
<evidence type="ECO:0000256" key="1">
    <source>
        <dbReference type="ARBA" id="ARBA00004141"/>
    </source>
</evidence>
<sequence>MFRSTVQLLRLPFSFFLLPVYLFALSQVKDPAPVRALLIFVIWHLLVYPASNGYNSYMDRDTGPIGGLKAPPMPTPWLFRVTLAMDVLAVILSFCVSPVFGCCCLAYIGASRAYSYRGLRLKRFPWLGYGTVVVFQGAVVFAATYHGCSRDLTLHIPVAPVVASSLLIGGFYPLTQVYQHEADARDGVRTVSAVLGYTGTFLFCGLVYLAGFAVLALYFARIHQVIRFLSIQAFFLPVLIYFVAWFSGVRKDHRKADHVHTMRMNWLAAAAANAAFGTLLIWSQFE</sequence>
<evidence type="ECO:0000313" key="6">
    <source>
        <dbReference type="EMBL" id="TDX00228.1"/>
    </source>
</evidence>
<keyword evidence="6" id="KW-0808">Transferase</keyword>
<evidence type="ECO:0000313" key="7">
    <source>
        <dbReference type="Proteomes" id="UP000294498"/>
    </source>
</evidence>
<evidence type="ECO:0000256" key="2">
    <source>
        <dbReference type="ARBA" id="ARBA00022692"/>
    </source>
</evidence>
<evidence type="ECO:0000256" key="3">
    <source>
        <dbReference type="ARBA" id="ARBA00022989"/>
    </source>
</evidence>
<dbReference type="AlphaFoldDB" id="A0A4R8DR03"/>